<feature type="region of interest" description="Disordered" evidence="3">
    <location>
        <begin position="1"/>
        <end position="22"/>
    </location>
</feature>
<evidence type="ECO:0000256" key="2">
    <source>
        <dbReference type="ARBA" id="ARBA00022679"/>
    </source>
</evidence>
<accession>A0ABW5AHP3</accession>
<evidence type="ECO:0000313" key="5">
    <source>
        <dbReference type="EMBL" id="MFD2181947.1"/>
    </source>
</evidence>
<dbReference type="GO" id="GO:0008168">
    <property type="term" value="F:methyltransferase activity"/>
    <property type="evidence" value="ECO:0007669"/>
    <property type="project" value="UniProtKB-KW"/>
</dbReference>
<dbReference type="Gene3D" id="3.40.50.150">
    <property type="entry name" value="Vaccinia Virus protein VP39"/>
    <property type="match status" value="1"/>
</dbReference>
<dbReference type="PANTHER" id="PTHR43861">
    <property type="entry name" value="TRANS-ACONITATE 2-METHYLTRANSFERASE-RELATED"/>
    <property type="match status" value="1"/>
</dbReference>
<dbReference type="InterPro" id="IPR029063">
    <property type="entry name" value="SAM-dependent_MTases_sf"/>
</dbReference>
<evidence type="ECO:0000256" key="3">
    <source>
        <dbReference type="SAM" id="MobiDB-lite"/>
    </source>
</evidence>
<dbReference type="Pfam" id="PF13649">
    <property type="entry name" value="Methyltransf_25"/>
    <property type="match status" value="1"/>
</dbReference>
<dbReference type="EC" id="2.1.1.-" evidence="5"/>
<evidence type="ECO:0000259" key="4">
    <source>
        <dbReference type="Pfam" id="PF13649"/>
    </source>
</evidence>
<comment type="caution">
    <text evidence="5">The sequence shown here is derived from an EMBL/GenBank/DDBJ whole genome shotgun (WGS) entry which is preliminary data.</text>
</comment>
<evidence type="ECO:0000313" key="6">
    <source>
        <dbReference type="Proteomes" id="UP001597314"/>
    </source>
</evidence>
<dbReference type="SUPFAM" id="SSF53335">
    <property type="entry name" value="S-adenosyl-L-methionine-dependent methyltransferases"/>
    <property type="match status" value="1"/>
</dbReference>
<keyword evidence="6" id="KW-1185">Reference proteome</keyword>
<keyword evidence="1 5" id="KW-0489">Methyltransferase</keyword>
<organism evidence="5 6">
    <name type="scientific">Rhodoplanes azumiensis</name>
    <dbReference type="NCBI Taxonomy" id="1897628"/>
    <lineage>
        <taxon>Bacteria</taxon>
        <taxon>Pseudomonadati</taxon>
        <taxon>Pseudomonadota</taxon>
        <taxon>Alphaproteobacteria</taxon>
        <taxon>Hyphomicrobiales</taxon>
        <taxon>Nitrobacteraceae</taxon>
        <taxon>Rhodoplanes</taxon>
    </lineage>
</organism>
<keyword evidence="2 5" id="KW-0808">Transferase</keyword>
<reference evidence="6" key="1">
    <citation type="journal article" date="2019" name="Int. J. Syst. Evol. Microbiol.">
        <title>The Global Catalogue of Microorganisms (GCM) 10K type strain sequencing project: providing services to taxonomists for standard genome sequencing and annotation.</title>
        <authorList>
            <consortium name="The Broad Institute Genomics Platform"/>
            <consortium name="The Broad Institute Genome Sequencing Center for Infectious Disease"/>
            <person name="Wu L."/>
            <person name="Ma J."/>
        </authorList>
    </citation>
    <scope>NUCLEOTIDE SEQUENCE [LARGE SCALE GENOMIC DNA]</scope>
    <source>
        <strain evidence="6">CGMCC 1.6774</strain>
    </source>
</reference>
<dbReference type="EMBL" id="JBHUIW010000005">
    <property type="protein sequence ID" value="MFD2181947.1"/>
    <property type="molecule type" value="Genomic_DNA"/>
</dbReference>
<evidence type="ECO:0000256" key="1">
    <source>
        <dbReference type="ARBA" id="ARBA00022603"/>
    </source>
</evidence>
<dbReference type="RefSeq" id="WP_378477131.1">
    <property type="nucleotide sequence ID" value="NZ_JBHUIW010000005.1"/>
</dbReference>
<protein>
    <submittedName>
        <fullName evidence="5">Class I SAM-dependent methyltransferase</fullName>
        <ecNumber evidence="5">2.1.1.-</ecNumber>
    </submittedName>
</protein>
<feature type="domain" description="Methyltransferase" evidence="4">
    <location>
        <begin position="65"/>
        <end position="165"/>
    </location>
</feature>
<dbReference type="PANTHER" id="PTHR43861:SF1">
    <property type="entry name" value="TRANS-ACONITATE 2-METHYLTRANSFERASE"/>
    <property type="match status" value="1"/>
</dbReference>
<sequence>MTGRVDDRAADDRADSAGNRADDTMARMNRMYRRQRHLYDATRKFYLLGRDDLIERLAPRPGDRVLEIGCGTGRNLVQAARRWPQARFFGVDVSTEMLTSAAEAIARAGLGGRIQIAQADAVTLDPAAVFGVPRFERVYFSYTLSMIPDWHGALDRALGLVAPGGELQIVDFGGQEHLPGGVRTALRAWLALFHVTPRDHLEMRLAARAQALGAALTVERPFRGYAQCARLRIAG</sequence>
<gene>
    <name evidence="5" type="ORF">ACFSOX_07270</name>
</gene>
<dbReference type="Proteomes" id="UP001597314">
    <property type="component" value="Unassembled WGS sequence"/>
</dbReference>
<name>A0ABW5AHP3_9BRAD</name>
<dbReference type="CDD" id="cd02440">
    <property type="entry name" value="AdoMet_MTases"/>
    <property type="match status" value="1"/>
</dbReference>
<proteinExistence type="predicted"/>
<dbReference type="GO" id="GO:0032259">
    <property type="term" value="P:methylation"/>
    <property type="evidence" value="ECO:0007669"/>
    <property type="project" value="UniProtKB-KW"/>
</dbReference>
<dbReference type="InterPro" id="IPR041698">
    <property type="entry name" value="Methyltransf_25"/>
</dbReference>